<dbReference type="Pfam" id="PF19190">
    <property type="entry name" value="BACON_2"/>
    <property type="match status" value="2"/>
</dbReference>
<dbReference type="EMBL" id="SLWQ01000008">
    <property type="protein sequence ID" value="TCO38362.1"/>
    <property type="molecule type" value="Genomic_DNA"/>
</dbReference>
<feature type="region of interest" description="Disordered" evidence="1">
    <location>
        <begin position="877"/>
        <end position="903"/>
    </location>
</feature>
<sequence>MRKSKSLFSSKVTMALGIAGLIGLQGLALAAGGIHAKSGSQMPAPHAQPNGKSLRKGVVKVAATGHSPEGSPFQLTVGLTPGGDGTTCGTDSSVVVNVGDTIDFCYTVTNDSTTAMAYSTLVDSVDGPIFTNMPTAIPAGGGTFVFHRSVTATVSNTYSGTWTSRDLLPGYTPDDTVAAAFVDITSTGTGLGLADDGEVGITIPFSFSFYGVPSNQLCIANNGVIVFGVSTCDVAFSNTALPGTFGGAAIAPFWDDFYQPSGNVYWAVQGTSPNRTVIIEWDRAHYNVGAETSGRAQVEAILGEDGSISFQYQNTAFGTPSSFDHGISATIGLQNADASLVNQYSFNTVLPHPDPSSIVWTAGAATVLTATAGVSLDVGAPVIGVTPTEITADAPSGSSTPVTQNLSIANTGDRDLTWSITEAAGDGAAPAPAPQVPSNAQKPDRVVTLTGADREDLYAQRKLAASQGHAVQADIRQGAPRVSRDVVTPSGVDCGPSVQGMIVHDDGTAENGYSGNPGTVSSFIAVDRFTPSSYPATFTTVCTSFVTNAGATSVSYEVVVYDDDGAGGGPGTELGAVATTGTVSGAIGSLVFNSVDISALGLNIPSGSVYIGVRFNPQTQTGTYIASDESGTNPPAGGYVSFDTGSGPAFAPTADSFEDYTALFVRAIEGTSGCVEPQDVPWLSVAPASGTVTTGAAPATAVVTMDPSGLSDGLYTANVCVASNDPAHAMTPVPVSFTVGDVDPAATVAPGSFMFSLETNHTDSDTLTITNSGDVGSHLTYTITEASGACTTPSDQPWLSASPTSGSVPVGTPASVTVSVDSTGLANGSYSGNLCLTTNDAAQPTITVPVTLEVTPPDLIFRDGFDGAVEFTQPIQDPSFEETTDDASSNPYWDGSDSNAPGDTPFWSNLARTGNFAAWGGGWRGPGTQEWSQTVTIASGGPRWLNYWRNVTLAPNGTATLAIAVDGTVVSTTDIVANGTDADWTNVSVDLGAYADNGAHEVKFTYTATGSEDGNCFVDDITIDEQQGSTR</sequence>
<keyword evidence="4" id="KW-1185">Reference proteome</keyword>
<evidence type="ECO:0000256" key="1">
    <source>
        <dbReference type="SAM" id="MobiDB-lite"/>
    </source>
</evidence>
<dbReference type="InterPro" id="IPR013783">
    <property type="entry name" value="Ig-like_fold"/>
</dbReference>
<proteinExistence type="predicted"/>
<organism evidence="3 4">
    <name type="scientific">Dokdonella fugitiva</name>
    <dbReference type="NCBI Taxonomy" id="328517"/>
    <lineage>
        <taxon>Bacteria</taxon>
        <taxon>Pseudomonadati</taxon>
        <taxon>Pseudomonadota</taxon>
        <taxon>Gammaproteobacteria</taxon>
        <taxon>Lysobacterales</taxon>
        <taxon>Rhodanobacteraceae</taxon>
        <taxon>Dokdonella</taxon>
    </lineage>
</organism>
<dbReference type="Proteomes" id="UP000294862">
    <property type="component" value="Unassembled WGS sequence"/>
</dbReference>
<name>A0A4R2I359_9GAMM</name>
<feature type="compositionally biased region" description="Polar residues" evidence="1">
    <location>
        <begin position="886"/>
        <end position="903"/>
    </location>
</feature>
<comment type="caution">
    <text evidence="3">The sequence shown here is derived from an EMBL/GenBank/DDBJ whole genome shotgun (WGS) entry which is preliminary data.</text>
</comment>
<dbReference type="Gene3D" id="2.60.40.10">
    <property type="entry name" value="Immunoglobulins"/>
    <property type="match status" value="1"/>
</dbReference>
<feature type="domain" description="BACON" evidence="2">
    <location>
        <begin position="677"/>
        <end position="723"/>
    </location>
</feature>
<gene>
    <name evidence="3" type="ORF">EV148_108200</name>
</gene>
<feature type="region of interest" description="Disordered" evidence="1">
    <location>
        <begin position="425"/>
        <end position="444"/>
    </location>
</feature>
<dbReference type="InterPro" id="IPR024361">
    <property type="entry name" value="BACON"/>
</dbReference>
<feature type="domain" description="BACON" evidence="2">
    <location>
        <begin position="747"/>
        <end position="842"/>
    </location>
</feature>
<evidence type="ECO:0000313" key="3">
    <source>
        <dbReference type="EMBL" id="TCO38362.1"/>
    </source>
</evidence>
<dbReference type="AlphaFoldDB" id="A0A4R2I359"/>
<evidence type="ECO:0000259" key="2">
    <source>
        <dbReference type="Pfam" id="PF19190"/>
    </source>
</evidence>
<evidence type="ECO:0000313" key="4">
    <source>
        <dbReference type="Proteomes" id="UP000294862"/>
    </source>
</evidence>
<protein>
    <recommendedName>
        <fullName evidence="2">BACON domain-containing protein</fullName>
    </recommendedName>
</protein>
<reference evidence="3 4" key="1">
    <citation type="journal article" date="2015" name="Stand. Genomic Sci.">
        <title>Genomic Encyclopedia of Bacterial and Archaeal Type Strains, Phase III: the genomes of soil and plant-associated and newly described type strains.</title>
        <authorList>
            <person name="Whitman W.B."/>
            <person name="Woyke T."/>
            <person name="Klenk H.P."/>
            <person name="Zhou Y."/>
            <person name="Lilburn T.G."/>
            <person name="Beck B.J."/>
            <person name="De Vos P."/>
            <person name="Vandamme P."/>
            <person name="Eisen J.A."/>
            <person name="Garrity G."/>
            <person name="Hugenholtz P."/>
            <person name="Kyrpides N.C."/>
        </authorList>
    </citation>
    <scope>NUCLEOTIDE SEQUENCE [LARGE SCALE GENOMIC DNA]</scope>
    <source>
        <strain evidence="3 4">A3</strain>
    </source>
</reference>
<accession>A0A4R2I359</accession>